<protein>
    <submittedName>
        <fullName evidence="1">DNA, contig: SP658</fullName>
    </submittedName>
</protein>
<gene>
    <name evidence="1" type="ORF">SP6_58_00490</name>
</gene>
<proteinExistence type="predicted"/>
<name>A0A0C9N7P5_SPHPI</name>
<dbReference type="Proteomes" id="UP000032025">
    <property type="component" value="Unassembled WGS sequence"/>
</dbReference>
<sequence length="119" mass="12775">MTTYAFSEEKAQAVLDIFEKHDELLTQRSQDMEGVDLAASGELSVRSECISVAVQNHQICLKLPLGFGSICLPIPTPFPDGTAAQACLDICTTWKIPTGVKITISIAGHVVLTKVIGKC</sequence>
<dbReference type="RefSeq" id="WP_007407069.1">
    <property type="nucleotide sequence ID" value="NZ_BBJS01000058.1"/>
</dbReference>
<keyword evidence="2" id="KW-1185">Reference proteome</keyword>
<reference evidence="1 2" key="1">
    <citation type="submission" date="2014-08" db="EMBL/GenBank/DDBJ databases">
        <title>Whole genome shotgun sequence of Sphingomonas paucimobilis NBRC 13935.</title>
        <authorList>
            <person name="Hosoyama A."/>
            <person name="Hashimoto M."/>
            <person name="Hosoyama Y."/>
            <person name="Noguchi M."/>
            <person name="Uohara A."/>
            <person name="Ohji S."/>
            <person name="Katano-Makiyama Y."/>
            <person name="Ichikawa N."/>
            <person name="Kimura A."/>
            <person name="Yamazoe A."/>
            <person name="Fujita N."/>
        </authorList>
    </citation>
    <scope>NUCLEOTIDE SEQUENCE [LARGE SCALE GENOMIC DNA]</scope>
    <source>
        <strain evidence="1 2">NBRC 13935</strain>
    </source>
</reference>
<evidence type="ECO:0000313" key="2">
    <source>
        <dbReference type="Proteomes" id="UP000032025"/>
    </source>
</evidence>
<dbReference type="EMBL" id="BBJS01000058">
    <property type="protein sequence ID" value="GAN15494.1"/>
    <property type="molecule type" value="Genomic_DNA"/>
</dbReference>
<dbReference type="AlphaFoldDB" id="A0A0C9N7P5"/>
<organism evidence="1 2">
    <name type="scientific">Sphingomonas paucimobilis NBRC 13935</name>
    <dbReference type="NCBI Taxonomy" id="1219050"/>
    <lineage>
        <taxon>Bacteria</taxon>
        <taxon>Pseudomonadati</taxon>
        <taxon>Pseudomonadota</taxon>
        <taxon>Alphaproteobacteria</taxon>
        <taxon>Sphingomonadales</taxon>
        <taxon>Sphingomonadaceae</taxon>
        <taxon>Sphingomonas</taxon>
    </lineage>
</organism>
<evidence type="ECO:0000313" key="1">
    <source>
        <dbReference type="EMBL" id="GAN15494.1"/>
    </source>
</evidence>
<dbReference type="GeneID" id="78528136"/>
<accession>A0A0C9N7P5</accession>
<comment type="caution">
    <text evidence="1">The sequence shown here is derived from an EMBL/GenBank/DDBJ whole genome shotgun (WGS) entry which is preliminary data.</text>
</comment>